<proteinExistence type="predicted"/>
<protein>
    <recommendedName>
        <fullName evidence="2">Gag-Pol polyprotein</fullName>
    </recommendedName>
</protein>
<dbReference type="AlphaFoldDB" id="A0A6L2NMI9"/>
<comment type="caution">
    <text evidence="1">The sequence shown here is derived from an EMBL/GenBank/DDBJ whole genome shotgun (WGS) entry which is preliminary data.</text>
</comment>
<reference evidence="1" key="1">
    <citation type="journal article" date="2019" name="Sci. Rep.">
        <title>Draft genome of Tanacetum cinerariifolium, the natural source of mosquito coil.</title>
        <authorList>
            <person name="Yamashiro T."/>
            <person name="Shiraishi A."/>
            <person name="Satake H."/>
            <person name="Nakayama K."/>
        </authorList>
    </citation>
    <scope>NUCLEOTIDE SEQUENCE</scope>
</reference>
<gene>
    <name evidence="1" type="ORF">Tci_058587</name>
</gene>
<dbReference type="EMBL" id="BKCJ010009364">
    <property type="protein sequence ID" value="GEU86609.1"/>
    <property type="molecule type" value="Genomic_DNA"/>
</dbReference>
<evidence type="ECO:0000313" key="1">
    <source>
        <dbReference type="EMBL" id="GEU86609.1"/>
    </source>
</evidence>
<evidence type="ECO:0008006" key="2">
    <source>
        <dbReference type="Google" id="ProtNLM"/>
    </source>
</evidence>
<name>A0A6L2NMI9_TANCI</name>
<organism evidence="1">
    <name type="scientific">Tanacetum cinerariifolium</name>
    <name type="common">Dalmatian daisy</name>
    <name type="synonym">Chrysanthemum cinerariifolium</name>
    <dbReference type="NCBI Taxonomy" id="118510"/>
    <lineage>
        <taxon>Eukaryota</taxon>
        <taxon>Viridiplantae</taxon>
        <taxon>Streptophyta</taxon>
        <taxon>Embryophyta</taxon>
        <taxon>Tracheophyta</taxon>
        <taxon>Spermatophyta</taxon>
        <taxon>Magnoliopsida</taxon>
        <taxon>eudicotyledons</taxon>
        <taxon>Gunneridae</taxon>
        <taxon>Pentapetalae</taxon>
        <taxon>asterids</taxon>
        <taxon>campanulids</taxon>
        <taxon>Asterales</taxon>
        <taxon>Asteraceae</taxon>
        <taxon>Asteroideae</taxon>
        <taxon>Anthemideae</taxon>
        <taxon>Anthemidinae</taxon>
        <taxon>Tanacetum</taxon>
    </lineage>
</organism>
<accession>A0A6L2NMI9</accession>
<sequence length="142" mass="15720">MFNEYFNPPPNGVSLVPVATAPRTIDPTGLPLSTSIVEAALSTSTSLTIQEILSPVISEGVEEELQTVYFDNDPFLDILTSELSSQESSSNVQPANPPFEHINKWAKSHPLENVIVKPENFKEALMESSWIDAMQEEILNFE</sequence>